<evidence type="ECO:0000256" key="1">
    <source>
        <dbReference type="ARBA" id="ARBA00005672"/>
    </source>
</evidence>
<dbReference type="Gene3D" id="2.130.10.10">
    <property type="entry name" value="YVTN repeat-like/Quinoprotein amine dehydrogenase"/>
    <property type="match status" value="1"/>
</dbReference>
<comment type="caution">
    <text evidence="5">The sequence shown here is derived from an EMBL/GenBank/DDBJ whole genome shotgun (WGS) entry which is preliminary data.</text>
</comment>
<protein>
    <submittedName>
        <fullName evidence="5">Protein TSSC1</fullName>
    </submittedName>
</protein>
<dbReference type="PANTHER" id="PTHR14205">
    <property type="entry name" value="WD-REPEAT PROTEIN"/>
    <property type="match status" value="1"/>
</dbReference>
<evidence type="ECO:0000313" key="5">
    <source>
        <dbReference type="EMBL" id="KII61475.1"/>
    </source>
</evidence>
<dbReference type="InterPro" id="IPR036322">
    <property type="entry name" value="WD40_repeat_dom_sf"/>
</dbReference>
<evidence type="ECO:0000313" key="6">
    <source>
        <dbReference type="Proteomes" id="UP000031668"/>
    </source>
</evidence>
<dbReference type="GO" id="GO:0016567">
    <property type="term" value="P:protein ubiquitination"/>
    <property type="evidence" value="ECO:0007669"/>
    <property type="project" value="TreeGrafter"/>
</dbReference>
<keyword evidence="6" id="KW-1185">Reference proteome</keyword>
<name>A0A0C2M338_THEKT</name>
<dbReference type="Proteomes" id="UP000031668">
    <property type="component" value="Unassembled WGS sequence"/>
</dbReference>
<dbReference type="InterPro" id="IPR059104">
    <property type="entry name" value="Beta-prop_EIPR1-like"/>
</dbReference>
<reference evidence="5 6" key="1">
    <citation type="journal article" date="2014" name="Genome Biol. Evol.">
        <title>The genome of the myxosporean Thelohanellus kitauei shows adaptations to nutrient acquisition within its fish host.</title>
        <authorList>
            <person name="Yang Y."/>
            <person name="Xiong J."/>
            <person name="Zhou Z."/>
            <person name="Huo F."/>
            <person name="Miao W."/>
            <person name="Ran C."/>
            <person name="Liu Y."/>
            <person name="Zhang J."/>
            <person name="Feng J."/>
            <person name="Wang M."/>
            <person name="Wang M."/>
            <person name="Wang L."/>
            <person name="Yao B."/>
        </authorList>
    </citation>
    <scope>NUCLEOTIDE SEQUENCE [LARGE SCALE GENOMIC DNA]</scope>
    <source>
        <strain evidence="5">Wuqing</strain>
    </source>
</reference>
<evidence type="ECO:0000259" key="4">
    <source>
        <dbReference type="Pfam" id="PF23609"/>
    </source>
</evidence>
<dbReference type="EMBL" id="JWZT01005339">
    <property type="protein sequence ID" value="KII61475.1"/>
    <property type="molecule type" value="Genomic_DNA"/>
</dbReference>
<dbReference type="InterPro" id="IPR040323">
    <property type="entry name" value="EIPR1"/>
</dbReference>
<sequence>MEKLPDVVTGLGSRIMGICSPMVDENRALFLAGTSSPHQQNMIYLIEYHDQNSITKNSIRHDGIIFETECPKIQSALFSVVYSNSGVKKGEIFRIKMGCDGILTPTLTVSSILSRTLFISAIYVLKSKIFLTRLRKSELVFQKGFMINDIDFNPNVKDVICLAGTDCFLRFYDIRNLHKPIICRRDHSHWIMSARYNTTYDELIVSCGSDNKVCLLYLSSSSSSRLSLEESCEMYYPNDQVVDYSDGHDISVYGVSFCSTNSWIYSSVSFDGRFILHHVPKEVRLKVIL</sequence>
<keyword evidence="3" id="KW-0677">Repeat</keyword>
<evidence type="ECO:0000256" key="3">
    <source>
        <dbReference type="ARBA" id="ARBA00022737"/>
    </source>
</evidence>
<dbReference type="PANTHER" id="PTHR14205:SF15">
    <property type="entry name" value="EARP AND GARP COMPLEX-INTERACTING PROTEIN 1"/>
    <property type="match status" value="1"/>
</dbReference>
<dbReference type="AlphaFoldDB" id="A0A0C2M338"/>
<comment type="similarity">
    <text evidence="1">Belongs to the WD repeat EIPR1 family.</text>
</comment>
<dbReference type="InterPro" id="IPR015943">
    <property type="entry name" value="WD40/YVTN_repeat-like_dom_sf"/>
</dbReference>
<proteinExistence type="inferred from homology"/>
<feature type="domain" description="EIPR1-like beta-propeller" evidence="4">
    <location>
        <begin position="146"/>
        <end position="215"/>
    </location>
</feature>
<accession>A0A0C2M338</accession>
<keyword evidence="2" id="KW-0853">WD repeat</keyword>
<gene>
    <name evidence="5" type="ORF">RF11_12891</name>
</gene>
<evidence type="ECO:0000256" key="2">
    <source>
        <dbReference type="ARBA" id="ARBA00022574"/>
    </source>
</evidence>
<dbReference type="SUPFAM" id="SSF50978">
    <property type="entry name" value="WD40 repeat-like"/>
    <property type="match status" value="1"/>
</dbReference>
<dbReference type="SMART" id="SM00320">
    <property type="entry name" value="WD40"/>
    <property type="match status" value="3"/>
</dbReference>
<dbReference type="OrthoDB" id="196957at2759"/>
<dbReference type="Pfam" id="PF23609">
    <property type="entry name" value="Beta-prop_EIPR1"/>
    <property type="match status" value="1"/>
</dbReference>
<organism evidence="5 6">
    <name type="scientific">Thelohanellus kitauei</name>
    <name type="common">Myxosporean</name>
    <dbReference type="NCBI Taxonomy" id="669202"/>
    <lineage>
        <taxon>Eukaryota</taxon>
        <taxon>Metazoa</taxon>
        <taxon>Cnidaria</taxon>
        <taxon>Myxozoa</taxon>
        <taxon>Myxosporea</taxon>
        <taxon>Bivalvulida</taxon>
        <taxon>Platysporina</taxon>
        <taxon>Myxobolidae</taxon>
        <taxon>Thelohanellus</taxon>
    </lineage>
</organism>
<dbReference type="InterPro" id="IPR001680">
    <property type="entry name" value="WD40_rpt"/>
</dbReference>